<dbReference type="Proteomes" id="UP001190700">
    <property type="component" value="Unassembled WGS sequence"/>
</dbReference>
<proteinExistence type="predicted"/>
<keyword evidence="4" id="KW-1185">Reference proteome</keyword>
<evidence type="ECO:0000256" key="1">
    <source>
        <dbReference type="SAM" id="MobiDB-lite"/>
    </source>
</evidence>
<keyword evidence="2" id="KW-0472">Membrane</keyword>
<organism evidence="3 4">
    <name type="scientific">Cymbomonas tetramitiformis</name>
    <dbReference type="NCBI Taxonomy" id="36881"/>
    <lineage>
        <taxon>Eukaryota</taxon>
        <taxon>Viridiplantae</taxon>
        <taxon>Chlorophyta</taxon>
        <taxon>Pyramimonadophyceae</taxon>
        <taxon>Pyramimonadales</taxon>
        <taxon>Pyramimonadaceae</taxon>
        <taxon>Cymbomonas</taxon>
    </lineage>
</organism>
<comment type="caution">
    <text evidence="3">The sequence shown here is derived from an EMBL/GenBank/DDBJ whole genome shotgun (WGS) entry which is preliminary data.</text>
</comment>
<reference evidence="3 4" key="1">
    <citation type="journal article" date="2015" name="Genome Biol. Evol.">
        <title>Comparative Genomics of a Bacterivorous Green Alga Reveals Evolutionary Causalities and Consequences of Phago-Mixotrophic Mode of Nutrition.</title>
        <authorList>
            <person name="Burns J.A."/>
            <person name="Paasch A."/>
            <person name="Narechania A."/>
            <person name="Kim E."/>
        </authorList>
    </citation>
    <scope>NUCLEOTIDE SEQUENCE [LARGE SCALE GENOMIC DNA]</scope>
    <source>
        <strain evidence="3 4">PLY_AMNH</strain>
    </source>
</reference>
<feature type="transmembrane region" description="Helical" evidence="2">
    <location>
        <begin position="262"/>
        <end position="280"/>
    </location>
</feature>
<evidence type="ECO:0000256" key="2">
    <source>
        <dbReference type="SAM" id="Phobius"/>
    </source>
</evidence>
<feature type="compositionally biased region" description="Polar residues" evidence="1">
    <location>
        <begin position="46"/>
        <end position="60"/>
    </location>
</feature>
<evidence type="ECO:0000313" key="4">
    <source>
        <dbReference type="Proteomes" id="UP001190700"/>
    </source>
</evidence>
<feature type="transmembrane region" description="Helical" evidence="2">
    <location>
        <begin position="114"/>
        <end position="132"/>
    </location>
</feature>
<feature type="region of interest" description="Disordered" evidence="1">
    <location>
        <begin position="210"/>
        <end position="244"/>
    </location>
</feature>
<feature type="compositionally biased region" description="Acidic residues" evidence="1">
    <location>
        <begin position="215"/>
        <end position="228"/>
    </location>
</feature>
<name>A0AAE0KVL5_9CHLO</name>
<protein>
    <submittedName>
        <fullName evidence="3">Uncharacterized protein</fullName>
    </submittedName>
</protein>
<keyword evidence="2" id="KW-0812">Transmembrane</keyword>
<dbReference type="EMBL" id="LGRX02016232">
    <property type="protein sequence ID" value="KAK3262398.1"/>
    <property type="molecule type" value="Genomic_DNA"/>
</dbReference>
<gene>
    <name evidence="3" type="ORF">CYMTET_28743</name>
</gene>
<accession>A0AAE0KVL5</accession>
<feature type="region of interest" description="Disordered" evidence="1">
    <location>
        <begin position="1"/>
        <end position="75"/>
    </location>
</feature>
<sequence length="406" mass="46494">MSFARAAEIIVRNRARERKGPGRADSTRSPQAEVRRFRPTPAQEVPPSNHSEQGSTVHSNSFDDRSQVNDFSTSTTVPKYKRHTISLSEVSTVIAEAPFKTNEALTRRHHRERLALGVMFTVFVVFSAWHLLHRFRNLHASLSSYQEVAEEFTRKQPFNYNQLKQGNVDFETVQRDLITWNQEYASLQAQVETRFGGIFEHSSFDGELEIKPVDDDGTENEDPTDDEDQLTRNPKTTARKAHKSLGPEKKSKLLIDKTSSLYISWFLLFTVICVAASFLIERDNDNREARVYDWVALLCIFSLIPIICQAKLIEDSFDQALENLRWVSYMLVAQGGTPQTTYEFQLQMLCLKKLDIMATYWEAHDLTLRVSIPIVGWSLRESLGKETYSPAPTVQADEIPEEKETP</sequence>
<evidence type="ECO:0000313" key="3">
    <source>
        <dbReference type="EMBL" id="KAK3262398.1"/>
    </source>
</evidence>
<dbReference type="AlphaFoldDB" id="A0AAE0KVL5"/>
<keyword evidence="2" id="KW-1133">Transmembrane helix</keyword>